<evidence type="ECO:0000256" key="5">
    <source>
        <dbReference type="ARBA" id="ARBA00022801"/>
    </source>
</evidence>
<dbReference type="EMBL" id="JBHLTC010000035">
    <property type="protein sequence ID" value="MFC0627690.1"/>
    <property type="molecule type" value="Genomic_DNA"/>
</dbReference>
<evidence type="ECO:0000256" key="6">
    <source>
        <dbReference type="ARBA" id="ARBA00022842"/>
    </source>
</evidence>
<name>A0ABV6QSR8_9ACTN</name>
<evidence type="ECO:0000256" key="2">
    <source>
        <dbReference type="ARBA" id="ARBA00022649"/>
    </source>
</evidence>
<keyword evidence="5" id="KW-0378">Hydrolase</keyword>
<keyword evidence="6" id="KW-0460">Magnesium</keyword>
<keyword evidence="3" id="KW-0540">Nuclease</keyword>
<sequence length="148" mass="16416">MANNPSLQVIESTATVVDTCVILDILTRSAVWYDWSASALAKAWDAGRLVINPLIYAEASAGFNRIEHVDAALPPDVFTREPLPYHAGFLAARAFAEYKRRGGTKRSPMPDFYIGAHAAVNRYQLLTRDQGRFETYFPGVRLVTPENG</sequence>
<gene>
    <name evidence="9" type="ORF">ACFFGN_26690</name>
</gene>
<keyword evidence="10" id="KW-1185">Reference proteome</keyword>
<evidence type="ECO:0000313" key="9">
    <source>
        <dbReference type="EMBL" id="MFC0627690.1"/>
    </source>
</evidence>
<dbReference type="PANTHER" id="PTHR33653:SF1">
    <property type="entry name" value="RIBONUCLEASE VAPC2"/>
    <property type="match status" value="1"/>
</dbReference>
<evidence type="ECO:0000256" key="7">
    <source>
        <dbReference type="ARBA" id="ARBA00038093"/>
    </source>
</evidence>
<feature type="domain" description="PIN" evidence="8">
    <location>
        <begin position="16"/>
        <end position="131"/>
    </location>
</feature>
<dbReference type="SUPFAM" id="SSF88723">
    <property type="entry name" value="PIN domain-like"/>
    <property type="match status" value="1"/>
</dbReference>
<reference evidence="9 10" key="1">
    <citation type="submission" date="2024-09" db="EMBL/GenBank/DDBJ databases">
        <authorList>
            <person name="Sun Q."/>
            <person name="Mori K."/>
        </authorList>
    </citation>
    <scope>NUCLEOTIDE SEQUENCE [LARGE SCALE GENOMIC DNA]</scope>
    <source>
        <strain evidence="9 10">CGMCC 1.15906</strain>
    </source>
</reference>
<evidence type="ECO:0000313" key="10">
    <source>
        <dbReference type="Proteomes" id="UP001589890"/>
    </source>
</evidence>
<keyword evidence="4" id="KW-0479">Metal-binding</keyword>
<evidence type="ECO:0000259" key="8">
    <source>
        <dbReference type="Pfam" id="PF01850"/>
    </source>
</evidence>
<dbReference type="InterPro" id="IPR050556">
    <property type="entry name" value="Type_II_TA_system_RNase"/>
</dbReference>
<protein>
    <submittedName>
        <fullName evidence="9">Type II toxin-antitoxin system VapC family toxin</fullName>
    </submittedName>
</protein>
<dbReference type="Gene3D" id="3.40.50.1010">
    <property type="entry name" value="5'-nuclease"/>
    <property type="match status" value="1"/>
</dbReference>
<organism evidence="9 10">
    <name type="scientific">Kribbella deserti</name>
    <dbReference type="NCBI Taxonomy" id="1926257"/>
    <lineage>
        <taxon>Bacteria</taxon>
        <taxon>Bacillati</taxon>
        <taxon>Actinomycetota</taxon>
        <taxon>Actinomycetes</taxon>
        <taxon>Propionibacteriales</taxon>
        <taxon>Kribbellaceae</taxon>
        <taxon>Kribbella</taxon>
    </lineage>
</organism>
<comment type="similarity">
    <text evidence="7">Belongs to the PINc/VapC protein family.</text>
</comment>
<keyword evidence="2" id="KW-1277">Toxin-antitoxin system</keyword>
<evidence type="ECO:0000256" key="1">
    <source>
        <dbReference type="ARBA" id="ARBA00001946"/>
    </source>
</evidence>
<proteinExistence type="inferred from homology"/>
<evidence type="ECO:0000256" key="3">
    <source>
        <dbReference type="ARBA" id="ARBA00022722"/>
    </source>
</evidence>
<comment type="caution">
    <text evidence="9">The sequence shown here is derived from an EMBL/GenBank/DDBJ whole genome shotgun (WGS) entry which is preliminary data.</text>
</comment>
<dbReference type="Pfam" id="PF01850">
    <property type="entry name" value="PIN"/>
    <property type="match status" value="1"/>
</dbReference>
<dbReference type="InterPro" id="IPR002716">
    <property type="entry name" value="PIN_dom"/>
</dbReference>
<dbReference type="PANTHER" id="PTHR33653">
    <property type="entry name" value="RIBONUCLEASE VAPC2"/>
    <property type="match status" value="1"/>
</dbReference>
<dbReference type="Proteomes" id="UP001589890">
    <property type="component" value="Unassembled WGS sequence"/>
</dbReference>
<comment type="cofactor">
    <cofactor evidence="1">
        <name>Mg(2+)</name>
        <dbReference type="ChEBI" id="CHEBI:18420"/>
    </cofactor>
</comment>
<evidence type="ECO:0000256" key="4">
    <source>
        <dbReference type="ARBA" id="ARBA00022723"/>
    </source>
</evidence>
<dbReference type="InterPro" id="IPR029060">
    <property type="entry name" value="PIN-like_dom_sf"/>
</dbReference>
<dbReference type="RefSeq" id="WP_380052728.1">
    <property type="nucleotide sequence ID" value="NZ_JBHLTC010000035.1"/>
</dbReference>
<accession>A0ABV6QSR8</accession>